<keyword evidence="1 6" id="KW-0963">Cytoplasm</keyword>
<dbReference type="EC" id="3.1.26.5" evidence="6"/>
<evidence type="ECO:0000256" key="5">
    <source>
        <dbReference type="ARBA" id="ARBA00022801"/>
    </source>
</evidence>
<sequence length="92" mass="10479">MKRTLKNIIYHELIGLNILVLSHSDKSLIGRKGTIVDETMYTLKIREDDGREIVVPKLYGVFRIAIPDNGYADIDGSIIIGRPEDRLKRLKS</sequence>
<dbReference type="InterPro" id="IPR002730">
    <property type="entry name" value="Rpp29/RNP1"/>
</dbReference>
<name>A0A7J3I6N0_9CREN</name>
<keyword evidence="3 6" id="KW-0540">Nuclease</keyword>
<evidence type="ECO:0000256" key="6">
    <source>
        <dbReference type="HAMAP-Rule" id="MF_00754"/>
    </source>
</evidence>
<dbReference type="Gene3D" id="2.30.30.210">
    <property type="entry name" value="Ribonuclease P/MRP, subunit p29"/>
    <property type="match status" value="1"/>
</dbReference>
<gene>
    <name evidence="6" type="primary">rnp1</name>
    <name evidence="7" type="ORF">ENT87_01710</name>
</gene>
<organism evidence="7">
    <name type="scientific">Ignisphaera aggregans</name>
    <dbReference type="NCBI Taxonomy" id="334771"/>
    <lineage>
        <taxon>Archaea</taxon>
        <taxon>Thermoproteota</taxon>
        <taxon>Thermoprotei</taxon>
        <taxon>Desulfurococcales</taxon>
        <taxon>Desulfurococcaceae</taxon>
        <taxon>Ignisphaera</taxon>
    </lineage>
</organism>
<comment type="catalytic activity">
    <reaction evidence="6">
        <text>Endonucleolytic cleavage of RNA, removing 5'-extranucleotides from tRNA precursor.</text>
        <dbReference type="EC" id="3.1.26.5"/>
    </reaction>
</comment>
<protein>
    <recommendedName>
        <fullName evidence="6">Ribonuclease P protein component 1</fullName>
        <shortName evidence="6">RNase P component 1</shortName>
        <ecNumber evidence="6">3.1.26.5</ecNumber>
    </recommendedName>
    <alternativeName>
        <fullName evidence="6">Rpp29</fullName>
    </alternativeName>
</protein>
<dbReference type="AlphaFoldDB" id="A0A7J3I6N0"/>
<comment type="subcellular location">
    <subcellularLocation>
        <location evidence="6">Cytoplasm</location>
    </subcellularLocation>
</comment>
<dbReference type="SMART" id="SM00538">
    <property type="entry name" value="POP4"/>
    <property type="match status" value="1"/>
</dbReference>
<proteinExistence type="inferred from homology"/>
<dbReference type="GO" id="GO:0005737">
    <property type="term" value="C:cytoplasm"/>
    <property type="evidence" value="ECO:0007669"/>
    <property type="project" value="UniProtKB-SubCell"/>
</dbReference>
<dbReference type="InterPro" id="IPR023538">
    <property type="entry name" value="RNP1"/>
</dbReference>
<comment type="similarity">
    <text evidence="6">Belongs to the eukaryotic/archaeal RNase P protein component 1 family.</text>
</comment>
<comment type="caution">
    <text evidence="7">The sequence shown here is derived from an EMBL/GenBank/DDBJ whole genome shotgun (WGS) entry which is preliminary data.</text>
</comment>
<dbReference type="SUPFAM" id="SSF101744">
    <property type="entry name" value="Rof/RNase P subunit-like"/>
    <property type="match status" value="1"/>
</dbReference>
<evidence type="ECO:0000256" key="4">
    <source>
        <dbReference type="ARBA" id="ARBA00022759"/>
    </source>
</evidence>
<keyword evidence="2 6" id="KW-0819">tRNA processing</keyword>
<evidence type="ECO:0000313" key="7">
    <source>
        <dbReference type="EMBL" id="HGN36257.1"/>
    </source>
</evidence>
<evidence type="ECO:0000256" key="1">
    <source>
        <dbReference type="ARBA" id="ARBA00022490"/>
    </source>
</evidence>
<accession>A0A7J3I6N0</accession>
<dbReference type="InterPro" id="IPR036980">
    <property type="entry name" value="RNase_P/MRP_Rpp29_sf"/>
</dbReference>
<dbReference type="GO" id="GO:0004526">
    <property type="term" value="F:ribonuclease P activity"/>
    <property type="evidence" value="ECO:0007669"/>
    <property type="project" value="UniProtKB-UniRule"/>
</dbReference>
<dbReference type="NCBIfam" id="NF046110">
    <property type="entry name" value="RNaseP1Mthb"/>
    <property type="match status" value="1"/>
</dbReference>
<keyword evidence="4 6" id="KW-0255">Endonuclease</keyword>
<dbReference type="HAMAP" id="MF_00754">
    <property type="entry name" value="RNase_P_1"/>
    <property type="match status" value="1"/>
</dbReference>
<dbReference type="EMBL" id="DTAI01000053">
    <property type="protein sequence ID" value="HGN36257.1"/>
    <property type="molecule type" value="Genomic_DNA"/>
</dbReference>
<evidence type="ECO:0000256" key="2">
    <source>
        <dbReference type="ARBA" id="ARBA00022694"/>
    </source>
</evidence>
<comment type="function">
    <text evidence="6">Part of ribonuclease P, a protein complex that generates mature tRNA molecules by cleaving their 5'-ends.</text>
</comment>
<dbReference type="InterPro" id="IPR023534">
    <property type="entry name" value="Rof/RNase_P-like"/>
</dbReference>
<dbReference type="Pfam" id="PF01868">
    <property type="entry name" value="RNase_P-MRP_p29"/>
    <property type="match status" value="1"/>
</dbReference>
<dbReference type="GO" id="GO:0001682">
    <property type="term" value="P:tRNA 5'-leader removal"/>
    <property type="evidence" value="ECO:0007669"/>
    <property type="project" value="UniProtKB-UniRule"/>
</dbReference>
<evidence type="ECO:0000256" key="3">
    <source>
        <dbReference type="ARBA" id="ARBA00022722"/>
    </source>
</evidence>
<dbReference type="GO" id="GO:0003723">
    <property type="term" value="F:RNA binding"/>
    <property type="evidence" value="ECO:0007669"/>
    <property type="project" value="InterPro"/>
</dbReference>
<comment type="subunit">
    <text evidence="6">Consists of a catalytic RNA component and at least 4-5 protein subunits.</text>
</comment>
<dbReference type="GO" id="GO:0030677">
    <property type="term" value="C:ribonuclease P complex"/>
    <property type="evidence" value="ECO:0007669"/>
    <property type="project" value="UniProtKB-UniRule"/>
</dbReference>
<reference evidence="7" key="1">
    <citation type="journal article" date="2020" name="mSystems">
        <title>Genome- and Community-Level Interaction Insights into Carbon Utilization and Element Cycling Functions of Hydrothermarchaeota in Hydrothermal Sediment.</title>
        <authorList>
            <person name="Zhou Z."/>
            <person name="Liu Y."/>
            <person name="Xu W."/>
            <person name="Pan J."/>
            <person name="Luo Z.H."/>
            <person name="Li M."/>
        </authorList>
    </citation>
    <scope>NUCLEOTIDE SEQUENCE [LARGE SCALE GENOMIC DNA]</scope>
    <source>
        <strain evidence="7">SpSt-618</strain>
    </source>
</reference>
<keyword evidence="5 6" id="KW-0378">Hydrolase</keyword>